<keyword evidence="3 7" id="KW-0472">Membrane</keyword>
<comment type="subcellular location">
    <subcellularLocation>
        <location evidence="1">Cell membrane</location>
    </subcellularLocation>
</comment>
<keyword evidence="7" id="KW-1133">Transmembrane helix</keyword>
<evidence type="ECO:0000256" key="2">
    <source>
        <dbReference type="ARBA" id="ARBA00022475"/>
    </source>
</evidence>
<evidence type="ECO:0000256" key="3">
    <source>
        <dbReference type="ARBA" id="ARBA00023136"/>
    </source>
</evidence>
<dbReference type="RefSeq" id="WP_390198352.1">
    <property type="nucleotide sequence ID" value="NZ_JBHSDV010000002.1"/>
</dbReference>
<keyword evidence="2" id="KW-1003">Cell membrane</keyword>
<organism evidence="10 11">
    <name type="scientific">Gracilibacillus marinus</name>
    <dbReference type="NCBI Taxonomy" id="630535"/>
    <lineage>
        <taxon>Bacteria</taxon>
        <taxon>Bacillati</taxon>
        <taxon>Bacillota</taxon>
        <taxon>Bacilli</taxon>
        <taxon>Bacillales</taxon>
        <taxon>Bacillaceae</taxon>
        <taxon>Gracilibacillus</taxon>
    </lineage>
</organism>
<dbReference type="InterPro" id="IPR003660">
    <property type="entry name" value="HAMP_dom"/>
</dbReference>
<dbReference type="PANTHER" id="PTHR32089:SF112">
    <property type="entry name" value="LYSOZYME-LIKE PROTEIN-RELATED"/>
    <property type="match status" value="1"/>
</dbReference>
<dbReference type="Gene3D" id="1.10.8.500">
    <property type="entry name" value="HAMP domain in histidine kinase"/>
    <property type="match status" value="1"/>
</dbReference>
<reference evidence="11" key="1">
    <citation type="journal article" date="2019" name="Int. J. Syst. Evol. Microbiol.">
        <title>The Global Catalogue of Microorganisms (GCM) 10K type strain sequencing project: providing services to taxonomists for standard genome sequencing and annotation.</title>
        <authorList>
            <consortium name="The Broad Institute Genomics Platform"/>
            <consortium name="The Broad Institute Genome Sequencing Center for Infectious Disease"/>
            <person name="Wu L."/>
            <person name="Ma J."/>
        </authorList>
    </citation>
    <scope>NUCLEOTIDE SEQUENCE [LARGE SCALE GENOMIC DNA]</scope>
    <source>
        <strain evidence="11">KACC 14058</strain>
    </source>
</reference>
<dbReference type="PANTHER" id="PTHR32089">
    <property type="entry name" value="METHYL-ACCEPTING CHEMOTAXIS PROTEIN MCPB"/>
    <property type="match status" value="1"/>
</dbReference>
<evidence type="ECO:0000256" key="1">
    <source>
        <dbReference type="ARBA" id="ARBA00004236"/>
    </source>
</evidence>
<name>A0ABV8VTM2_9BACI</name>
<evidence type="ECO:0000256" key="6">
    <source>
        <dbReference type="PROSITE-ProRule" id="PRU00284"/>
    </source>
</evidence>
<keyword evidence="7" id="KW-0812">Transmembrane</keyword>
<gene>
    <name evidence="10" type="ORF">ACFOZ1_08295</name>
</gene>
<dbReference type="InterPro" id="IPR004089">
    <property type="entry name" value="MCPsignal_dom"/>
</dbReference>
<keyword evidence="11" id="KW-1185">Reference proteome</keyword>
<feature type="domain" description="Methyl-accepting transducer" evidence="8">
    <location>
        <begin position="286"/>
        <end position="522"/>
    </location>
</feature>
<feature type="transmembrane region" description="Helical" evidence="7">
    <location>
        <begin position="189"/>
        <end position="211"/>
    </location>
</feature>
<dbReference type="Pfam" id="PF12729">
    <property type="entry name" value="4HB_MCP_1"/>
    <property type="match status" value="1"/>
</dbReference>
<dbReference type="PRINTS" id="PR00260">
    <property type="entry name" value="CHEMTRNSDUCR"/>
</dbReference>
<dbReference type="Pfam" id="PF00672">
    <property type="entry name" value="HAMP"/>
    <property type="match status" value="1"/>
</dbReference>
<evidence type="ECO:0000313" key="11">
    <source>
        <dbReference type="Proteomes" id="UP001595880"/>
    </source>
</evidence>
<dbReference type="InterPro" id="IPR024478">
    <property type="entry name" value="HlyB_4HB_MCP"/>
</dbReference>
<dbReference type="Pfam" id="PF00015">
    <property type="entry name" value="MCPsignal"/>
    <property type="match status" value="1"/>
</dbReference>
<dbReference type="CDD" id="cd06225">
    <property type="entry name" value="HAMP"/>
    <property type="match status" value="1"/>
</dbReference>
<dbReference type="SMART" id="SM00304">
    <property type="entry name" value="HAMP"/>
    <property type="match status" value="1"/>
</dbReference>
<evidence type="ECO:0000259" key="8">
    <source>
        <dbReference type="PROSITE" id="PS50111"/>
    </source>
</evidence>
<comment type="caution">
    <text evidence="10">The sequence shown here is derived from an EMBL/GenBank/DDBJ whole genome shotgun (WGS) entry which is preliminary data.</text>
</comment>
<evidence type="ECO:0000259" key="9">
    <source>
        <dbReference type="PROSITE" id="PS50885"/>
    </source>
</evidence>
<feature type="domain" description="HAMP" evidence="9">
    <location>
        <begin position="214"/>
        <end position="267"/>
    </location>
</feature>
<sequence>MFLDKLTIKMRIIASFSIFLMLFMIFGMWNVEAFKSIAQENKEMEEKHIPFLLTSTETSKQMYKLHTTLQEIARPSMGITTLNLEEEVRQASSKIEENLALLESFTEEMHTDEMRTLYTNYVTNWKHYEEVSEKVVGEAKEKNWDVAQDEQFKSVAFFDQASLQMETIQTAIQNEMKEQANDTVNKSELAMISSVLFGVVAIALAIGLSFITQRYIRQPIMVISSYVEHIANGDLSKGTLEIKGKDELGHLAKGVTIMKDAIHSIFSNIKTHHSHTTVTADQLYEQMQHALEGMEKVAASMDEMAIKSQEQVSEISNSATLLHNVKDVVEGVSHVATEMQQLSDEVKGATASGLRDMDVMQENTDKMEQSMGQSVEAMSTLDEQMNQIDKIIQTIESMASQTNLLALNAQVEAARAGEYGKGFGVVADEVRQLADQSKIATKEITGMIQSIKQQKDHVSANMEKTKQHTIENRTNMERTYKQFKAIDQMATNVSTQNITIAMQMKEVSEKVKEVMEFSRKVKGTADHHASHAQTIAAITQEMQAIVGEVHAGVKDVTDSSQQLQQQMDRYQLT</sequence>
<dbReference type="SMART" id="SM00283">
    <property type="entry name" value="MA"/>
    <property type="match status" value="1"/>
</dbReference>
<dbReference type="PROSITE" id="PS50885">
    <property type="entry name" value="HAMP"/>
    <property type="match status" value="1"/>
</dbReference>
<dbReference type="PROSITE" id="PS50111">
    <property type="entry name" value="CHEMOTAXIS_TRANSDUC_2"/>
    <property type="match status" value="1"/>
</dbReference>
<keyword evidence="4 6" id="KW-0807">Transducer</keyword>
<dbReference type="Proteomes" id="UP001595880">
    <property type="component" value="Unassembled WGS sequence"/>
</dbReference>
<dbReference type="EMBL" id="JBHSDV010000002">
    <property type="protein sequence ID" value="MFC4387812.1"/>
    <property type="molecule type" value="Genomic_DNA"/>
</dbReference>
<accession>A0ABV8VTM2</accession>
<proteinExistence type="inferred from homology"/>
<evidence type="ECO:0000256" key="5">
    <source>
        <dbReference type="ARBA" id="ARBA00029447"/>
    </source>
</evidence>
<dbReference type="Gene3D" id="1.10.287.950">
    <property type="entry name" value="Methyl-accepting chemotaxis protein"/>
    <property type="match status" value="1"/>
</dbReference>
<protein>
    <submittedName>
        <fullName evidence="10">Methyl-accepting chemotaxis protein</fullName>
    </submittedName>
</protein>
<evidence type="ECO:0000256" key="7">
    <source>
        <dbReference type="SAM" id="Phobius"/>
    </source>
</evidence>
<feature type="transmembrane region" description="Helical" evidence="7">
    <location>
        <begin position="12"/>
        <end position="31"/>
    </location>
</feature>
<dbReference type="SUPFAM" id="SSF58104">
    <property type="entry name" value="Methyl-accepting chemotaxis protein (MCP) signaling domain"/>
    <property type="match status" value="1"/>
</dbReference>
<evidence type="ECO:0000313" key="10">
    <source>
        <dbReference type="EMBL" id="MFC4387812.1"/>
    </source>
</evidence>
<evidence type="ECO:0000256" key="4">
    <source>
        <dbReference type="ARBA" id="ARBA00023224"/>
    </source>
</evidence>
<dbReference type="InterPro" id="IPR004090">
    <property type="entry name" value="Chemotax_Me-accpt_rcpt"/>
</dbReference>
<comment type="similarity">
    <text evidence="5">Belongs to the methyl-accepting chemotaxis (MCP) protein family.</text>
</comment>